<reference evidence="5 6" key="1">
    <citation type="journal article" date="2016" name="Nat. Commun.">
        <title>Thousands of microbial genomes shed light on interconnected biogeochemical processes in an aquifer system.</title>
        <authorList>
            <person name="Anantharaman K."/>
            <person name="Brown C.T."/>
            <person name="Hug L.A."/>
            <person name="Sharon I."/>
            <person name="Castelle C.J."/>
            <person name="Probst A.J."/>
            <person name="Thomas B.C."/>
            <person name="Singh A."/>
            <person name="Wilkins M.J."/>
            <person name="Karaoz U."/>
            <person name="Brodie E.L."/>
            <person name="Williams K.H."/>
            <person name="Hubbard S.S."/>
            <person name="Banfield J.F."/>
        </authorList>
    </citation>
    <scope>NUCLEOTIDE SEQUENCE [LARGE SCALE GENOMIC DNA]</scope>
</reference>
<accession>A0A1F8F217</accession>
<feature type="transmembrane region" description="Helical" evidence="4">
    <location>
        <begin position="95"/>
        <end position="116"/>
    </location>
</feature>
<dbReference type="Proteomes" id="UP000176834">
    <property type="component" value="Unassembled WGS sequence"/>
</dbReference>
<evidence type="ECO:0000256" key="3">
    <source>
        <dbReference type="PROSITE-ProRule" id="PRU00339"/>
    </source>
</evidence>
<feature type="transmembrane region" description="Helical" evidence="4">
    <location>
        <begin position="12"/>
        <end position="33"/>
    </location>
</feature>
<dbReference type="AlphaFoldDB" id="A0A1F8F217"/>
<feature type="transmembrane region" description="Helical" evidence="4">
    <location>
        <begin position="123"/>
        <end position="140"/>
    </location>
</feature>
<feature type="repeat" description="TPR" evidence="3">
    <location>
        <begin position="455"/>
        <end position="488"/>
    </location>
</feature>
<sequence length="602" mass="68955">MNFKFINFIKKHELWLVFVFSIVLSFLVFGNGISGEFVFDDVTVIQNRGDLTNPDNFFSLWVYPYHQNMPKTGLYRPLTMASYALNHFIFGSSPVSFHIVNIILHALNSFLVFLLVKYLLKSGRIAFLSFILFLFHPIHTEAVTSIVGRAELLAFFWSILTIYSSLKGRKILAGIFLLLALASKESALMILPMMFFIEWLWLGKKFYSTVIKFIYFSIPLAVYSVLRYIALGRYFTGDITTTIIENQLKFVGWPVRVFTATKVFFMYLEKLLWPINLSADYSYNTIKVVTNLFNSWQSITGLMVLFILIMALVLPRTRKSILALGVVIFLFPYLIISNLIFPIGTIMGERLMYFPSLGFAIISSFWLAKLIEKIGVVRKLGYLVLIGLICFYGVRTFIRNKDWQSHRTLFTAALAESPDGLITSNALAGIHMRSNEWDKAKEQLEISKGIYEDNALLQNLLGIVADHDGNYILAEEKFKRSLELNPDMIVSDINLAELYLKQSRFEEAGRHFLKVINFYATTEQVLRYAYIQITIGKPDEALAIIDKYFGSKPLGVDAVTVVGTAYFVKRDYEKALIFLKKARELGNKAPEIEEMIRISEVN</sequence>
<feature type="transmembrane region" description="Helical" evidence="4">
    <location>
        <begin position="296"/>
        <end position="314"/>
    </location>
</feature>
<feature type="transmembrane region" description="Helical" evidence="4">
    <location>
        <begin position="350"/>
        <end position="368"/>
    </location>
</feature>
<keyword evidence="4" id="KW-0812">Transmembrane</keyword>
<feature type="transmembrane region" description="Helical" evidence="4">
    <location>
        <begin position="380"/>
        <end position="398"/>
    </location>
</feature>
<dbReference type="Gene3D" id="1.25.40.10">
    <property type="entry name" value="Tetratricopeptide repeat domain"/>
    <property type="match status" value="1"/>
</dbReference>
<protein>
    <submittedName>
        <fullName evidence="5">Uncharacterized protein</fullName>
    </submittedName>
</protein>
<feature type="transmembrane region" description="Helical" evidence="4">
    <location>
        <begin position="321"/>
        <end position="344"/>
    </location>
</feature>
<evidence type="ECO:0000256" key="4">
    <source>
        <dbReference type="SAM" id="Phobius"/>
    </source>
</evidence>
<dbReference type="SMART" id="SM00028">
    <property type="entry name" value="TPR"/>
    <property type="match status" value="4"/>
</dbReference>
<dbReference type="Pfam" id="PF13432">
    <property type="entry name" value="TPR_16"/>
    <property type="match status" value="1"/>
</dbReference>
<evidence type="ECO:0000256" key="2">
    <source>
        <dbReference type="ARBA" id="ARBA00022803"/>
    </source>
</evidence>
<evidence type="ECO:0000313" key="5">
    <source>
        <dbReference type="EMBL" id="OGN06630.1"/>
    </source>
</evidence>
<feature type="transmembrane region" description="Helical" evidence="4">
    <location>
        <begin position="146"/>
        <end position="163"/>
    </location>
</feature>
<evidence type="ECO:0000256" key="1">
    <source>
        <dbReference type="ARBA" id="ARBA00022737"/>
    </source>
</evidence>
<dbReference type="UniPathway" id="UPA00378"/>
<keyword evidence="4" id="KW-1133">Transmembrane helix</keyword>
<comment type="caution">
    <text evidence="5">The sequence shown here is derived from an EMBL/GenBank/DDBJ whole genome shotgun (WGS) entry which is preliminary data.</text>
</comment>
<dbReference type="InterPro" id="IPR019734">
    <property type="entry name" value="TPR_rpt"/>
</dbReference>
<organism evidence="5 6">
    <name type="scientific">Candidatus Yanofskybacteria bacterium RIFCSPHIGHO2_02_FULL_38_22b</name>
    <dbReference type="NCBI Taxonomy" id="1802673"/>
    <lineage>
        <taxon>Bacteria</taxon>
        <taxon>Candidatus Yanofskyibacteriota</taxon>
    </lineage>
</organism>
<keyword evidence="1" id="KW-0677">Repeat</keyword>
<dbReference type="InterPro" id="IPR052346">
    <property type="entry name" value="O-mannosyl-transferase_TMTC"/>
</dbReference>
<dbReference type="EMBL" id="MGJN01000018">
    <property type="protein sequence ID" value="OGN06630.1"/>
    <property type="molecule type" value="Genomic_DNA"/>
</dbReference>
<keyword evidence="2 3" id="KW-0802">TPR repeat</keyword>
<evidence type="ECO:0000313" key="6">
    <source>
        <dbReference type="Proteomes" id="UP000176834"/>
    </source>
</evidence>
<feature type="transmembrane region" description="Helical" evidence="4">
    <location>
        <begin position="175"/>
        <end position="201"/>
    </location>
</feature>
<gene>
    <name evidence="5" type="ORF">A3B86_00345</name>
</gene>
<dbReference type="PROSITE" id="PS50005">
    <property type="entry name" value="TPR"/>
    <property type="match status" value="1"/>
</dbReference>
<keyword evidence="4" id="KW-0472">Membrane</keyword>
<proteinExistence type="predicted"/>
<dbReference type="SUPFAM" id="SSF48452">
    <property type="entry name" value="TPR-like"/>
    <property type="match status" value="1"/>
</dbReference>
<feature type="transmembrane region" description="Helical" evidence="4">
    <location>
        <begin position="250"/>
        <end position="268"/>
    </location>
</feature>
<name>A0A1F8F217_9BACT</name>
<dbReference type="PANTHER" id="PTHR44227">
    <property type="match status" value="1"/>
</dbReference>
<dbReference type="InterPro" id="IPR011990">
    <property type="entry name" value="TPR-like_helical_dom_sf"/>
</dbReference>
<feature type="transmembrane region" description="Helical" evidence="4">
    <location>
        <begin position="213"/>
        <end position="230"/>
    </location>
</feature>
<dbReference type="PANTHER" id="PTHR44227:SF3">
    <property type="entry name" value="PROTEIN O-MANNOSYL-TRANSFERASE TMTC4"/>
    <property type="match status" value="1"/>
</dbReference>